<organism evidence="2">
    <name type="scientific">viral metagenome</name>
    <dbReference type="NCBI Taxonomy" id="1070528"/>
    <lineage>
        <taxon>unclassified sequences</taxon>
        <taxon>metagenomes</taxon>
        <taxon>organismal metagenomes</taxon>
    </lineage>
</organism>
<sequence length="475" mass="56135">MNDFYSQENKTLVYEILNNLSETKFHNKLSSFIDDNDIDSFIANIGVQYHDNSLTEKNKKLIIEVHNYINNKLTYSFDDNNSKFSNYSSHITSNYSTSFNNSFLNQQETKLNDKYKEVENNYNKALQNRELHNINKPKEISFEKEDNTLYENTSEKYDIALDTREKELKDIHELQKNENIKKFSDLNEKSHPSIKILDDVSMDNNKKHVTFNDINANANANANANDNDNNNNNNPIYISPNETTLTHYTNICNELYDNSIIFNNILNIGKKMYINNLTLYNKIYKITNNYGFTKTKELKDIPYLIIDIYINNKFVNKFHFFQYKIIKNTIYYQCHNTIYYDDLITKLEFKICDNYNYPLEQEHTLKMLTLINGPSFKNTNKELKKLTEPDLFFIYFDQNENSIDMEDTLEINDILYPILSLCKIKIQSLDLMTIEDTNQNSNYNCAIIKLDKEIQINNKIKIINRRSILSLTIFS</sequence>
<accession>A0A6C0KIF1</accession>
<name>A0A6C0KIF1_9ZZZZ</name>
<dbReference type="AlphaFoldDB" id="A0A6C0KIF1"/>
<proteinExistence type="predicted"/>
<evidence type="ECO:0000313" key="2">
    <source>
        <dbReference type="EMBL" id="QHU16460.1"/>
    </source>
</evidence>
<evidence type="ECO:0000256" key="1">
    <source>
        <dbReference type="SAM" id="Coils"/>
    </source>
</evidence>
<keyword evidence="1" id="KW-0175">Coiled coil</keyword>
<dbReference type="EMBL" id="MN740883">
    <property type="protein sequence ID" value="QHU16460.1"/>
    <property type="molecule type" value="Genomic_DNA"/>
</dbReference>
<feature type="coiled-coil region" evidence="1">
    <location>
        <begin position="101"/>
        <end position="135"/>
    </location>
</feature>
<protein>
    <submittedName>
        <fullName evidence="2">Uncharacterized protein</fullName>
    </submittedName>
</protein>
<reference evidence="2" key="1">
    <citation type="journal article" date="2020" name="Nature">
        <title>Giant virus diversity and host interactions through global metagenomics.</title>
        <authorList>
            <person name="Schulz F."/>
            <person name="Roux S."/>
            <person name="Paez-Espino D."/>
            <person name="Jungbluth S."/>
            <person name="Walsh D.A."/>
            <person name="Denef V.J."/>
            <person name="McMahon K.D."/>
            <person name="Konstantinidis K.T."/>
            <person name="Eloe-Fadrosh E.A."/>
            <person name="Kyrpides N.C."/>
            <person name="Woyke T."/>
        </authorList>
    </citation>
    <scope>NUCLEOTIDE SEQUENCE</scope>
    <source>
        <strain evidence="2">GVMAG-S-3300011013-78</strain>
    </source>
</reference>